<sequence>MSKQIRGSKRLAIIQRWLQGHDDENYEVLPTRTEGRYIVRERKKPVIESNDDDTTNESNDNEATDDDYEERTKPTRHRRTKTNDPTIDYEILNELKQLGEEMKMNRQLIISPNTNNTADLYNGFIKADMEVNIGMKGDGLKYLTSDNYDFDRVWFGFKDARDAIEKYEIVANGITIYTQNFGCEESFLTACCANETTKRADVYSKSRHKDVWNFDGCNRCGFTFHWGADVADGKGPTETGPQTIHLKIDLRRFLPLSNIKYLPAFAGKIELRLFFSCAGMVCCPVGPDLKLRNSLNKFVKYDLSNITTEFVPLGEKVKMWSSIATTDDDGYTVKWDERIFYVNSYETTDCQSIVPCFGIDARIYNGLVQRYSDPSHPLTFPTQTISVYTTTNKLTQTIDKSTITITPRFVDSIFCLFPLKHTHKTVFKNPLFTSFQLNCGSYGNIPAKPFGTDGNSPEFIEYCQNAMNMNSEQSGFNKEVIASLINTKRYHDNAGNYSNDATSFFVGLPTETDNTYQQGLTSLSPINFEINVAQKKDNDDDYANIVDCAPLLCLLYDSSISILVQPNGMPPMVRIGTYDITTPE</sequence>
<feature type="region of interest" description="Disordered" evidence="1">
    <location>
        <begin position="40"/>
        <end position="84"/>
    </location>
</feature>
<proteinExistence type="predicted"/>
<dbReference type="Proteomes" id="UP001470230">
    <property type="component" value="Unassembled WGS sequence"/>
</dbReference>
<evidence type="ECO:0000256" key="1">
    <source>
        <dbReference type="SAM" id="MobiDB-lite"/>
    </source>
</evidence>
<comment type="caution">
    <text evidence="2">The sequence shown here is derived from an EMBL/GenBank/DDBJ whole genome shotgun (WGS) entry which is preliminary data.</text>
</comment>
<feature type="compositionally biased region" description="Acidic residues" evidence="1">
    <location>
        <begin position="49"/>
        <end position="69"/>
    </location>
</feature>
<evidence type="ECO:0000313" key="3">
    <source>
        <dbReference type="Proteomes" id="UP001470230"/>
    </source>
</evidence>
<evidence type="ECO:0000313" key="2">
    <source>
        <dbReference type="EMBL" id="KAK8839829.1"/>
    </source>
</evidence>
<dbReference type="EMBL" id="JAPFFF010000050">
    <property type="protein sequence ID" value="KAK8839829.1"/>
    <property type="molecule type" value="Genomic_DNA"/>
</dbReference>
<protein>
    <submittedName>
        <fullName evidence="2">Uncharacterized protein</fullName>
    </submittedName>
</protein>
<name>A0ABR2H0W2_9EUKA</name>
<reference evidence="2 3" key="1">
    <citation type="submission" date="2024-04" db="EMBL/GenBank/DDBJ databases">
        <title>Tritrichomonas musculus Genome.</title>
        <authorList>
            <person name="Alves-Ferreira E."/>
            <person name="Grigg M."/>
            <person name="Lorenzi H."/>
            <person name="Galac M."/>
        </authorList>
    </citation>
    <scope>NUCLEOTIDE SEQUENCE [LARGE SCALE GENOMIC DNA]</scope>
    <source>
        <strain evidence="2 3">EAF2021</strain>
    </source>
</reference>
<gene>
    <name evidence="2" type="ORF">M9Y10_031539</name>
</gene>
<organism evidence="2 3">
    <name type="scientific">Tritrichomonas musculus</name>
    <dbReference type="NCBI Taxonomy" id="1915356"/>
    <lineage>
        <taxon>Eukaryota</taxon>
        <taxon>Metamonada</taxon>
        <taxon>Parabasalia</taxon>
        <taxon>Tritrichomonadida</taxon>
        <taxon>Tritrichomonadidae</taxon>
        <taxon>Tritrichomonas</taxon>
    </lineage>
</organism>
<keyword evidence="3" id="KW-1185">Reference proteome</keyword>
<accession>A0ABR2H0W2</accession>